<proteinExistence type="predicted"/>
<evidence type="ECO:0000313" key="2">
    <source>
        <dbReference type="Proteomes" id="UP000031197"/>
    </source>
</evidence>
<name>A0A0B3Y2X2_9ALTE</name>
<comment type="caution">
    <text evidence="1">The sequence shown here is derived from an EMBL/GenBank/DDBJ whole genome shotgun (WGS) entry which is preliminary data.</text>
</comment>
<keyword evidence="2" id="KW-1185">Reference proteome</keyword>
<accession>A0A0B3Y2X2</accession>
<dbReference type="AlphaFoldDB" id="A0A0B3Y2X2"/>
<sequence length="71" mass="8094">MEILIVLFIFMSSSAYLLTSEIKTRGLWLATLKSQVEQTQQLNTARLAHTQDDVDQRWEDIAVFGIPTITP</sequence>
<reference evidence="1 2" key="1">
    <citation type="submission" date="2014-12" db="EMBL/GenBank/DDBJ databases">
        <title>Genome sequencing of Alteromonas marina AD001.</title>
        <authorList>
            <person name="Adrian T.G.S."/>
            <person name="Chan K.G."/>
        </authorList>
    </citation>
    <scope>NUCLEOTIDE SEQUENCE [LARGE SCALE GENOMIC DNA]</scope>
    <source>
        <strain evidence="1 2">AD001</strain>
    </source>
</reference>
<protein>
    <recommendedName>
        <fullName evidence="3">Cell division protein FtsL</fullName>
    </recommendedName>
</protein>
<evidence type="ECO:0000313" key="1">
    <source>
        <dbReference type="EMBL" id="KHT56484.1"/>
    </source>
</evidence>
<organism evidence="1 2">
    <name type="scientific">Alteromonas marina</name>
    <dbReference type="NCBI Taxonomy" id="203795"/>
    <lineage>
        <taxon>Bacteria</taxon>
        <taxon>Pseudomonadati</taxon>
        <taxon>Pseudomonadota</taxon>
        <taxon>Gammaproteobacteria</taxon>
        <taxon>Alteromonadales</taxon>
        <taxon>Alteromonadaceae</taxon>
        <taxon>Alteromonas/Salinimonas group</taxon>
        <taxon>Alteromonas</taxon>
    </lineage>
</organism>
<evidence type="ECO:0008006" key="3">
    <source>
        <dbReference type="Google" id="ProtNLM"/>
    </source>
</evidence>
<dbReference type="EMBL" id="JWLW01000005">
    <property type="protein sequence ID" value="KHT56484.1"/>
    <property type="molecule type" value="Genomic_DNA"/>
</dbReference>
<gene>
    <name evidence="1" type="ORF">RJ41_03475</name>
</gene>
<dbReference type="Proteomes" id="UP000031197">
    <property type="component" value="Unassembled WGS sequence"/>
</dbReference>